<keyword evidence="2" id="KW-1185">Reference proteome</keyword>
<proteinExistence type="predicted"/>
<feature type="non-terminal residue" evidence="1">
    <location>
        <position position="1"/>
    </location>
</feature>
<dbReference type="AlphaFoldDB" id="A0A6G1CHM0"/>
<protein>
    <submittedName>
        <fullName evidence="1">Uncharacterized protein</fullName>
    </submittedName>
</protein>
<accession>A0A6G1CHM0</accession>
<organism evidence="1 2">
    <name type="scientific">Oryza meyeriana var. granulata</name>
    <dbReference type="NCBI Taxonomy" id="110450"/>
    <lineage>
        <taxon>Eukaryota</taxon>
        <taxon>Viridiplantae</taxon>
        <taxon>Streptophyta</taxon>
        <taxon>Embryophyta</taxon>
        <taxon>Tracheophyta</taxon>
        <taxon>Spermatophyta</taxon>
        <taxon>Magnoliopsida</taxon>
        <taxon>Liliopsida</taxon>
        <taxon>Poales</taxon>
        <taxon>Poaceae</taxon>
        <taxon>BOP clade</taxon>
        <taxon>Oryzoideae</taxon>
        <taxon>Oryzeae</taxon>
        <taxon>Oryzinae</taxon>
        <taxon>Oryza</taxon>
        <taxon>Oryza meyeriana</taxon>
    </lineage>
</organism>
<evidence type="ECO:0000313" key="1">
    <source>
        <dbReference type="EMBL" id="KAF0899093.1"/>
    </source>
</evidence>
<evidence type="ECO:0000313" key="2">
    <source>
        <dbReference type="Proteomes" id="UP000479710"/>
    </source>
</evidence>
<comment type="caution">
    <text evidence="1">The sequence shown here is derived from an EMBL/GenBank/DDBJ whole genome shotgun (WGS) entry which is preliminary data.</text>
</comment>
<dbReference type="EMBL" id="SPHZ02000009">
    <property type="protein sequence ID" value="KAF0899093.1"/>
    <property type="molecule type" value="Genomic_DNA"/>
</dbReference>
<reference evidence="1 2" key="1">
    <citation type="submission" date="2019-11" db="EMBL/GenBank/DDBJ databases">
        <title>Whole genome sequence of Oryza granulata.</title>
        <authorList>
            <person name="Li W."/>
        </authorList>
    </citation>
    <scope>NUCLEOTIDE SEQUENCE [LARGE SCALE GENOMIC DNA]</scope>
    <source>
        <strain evidence="2">cv. Menghai</strain>
        <tissue evidence="1">Leaf</tissue>
    </source>
</reference>
<dbReference type="Proteomes" id="UP000479710">
    <property type="component" value="Unassembled WGS sequence"/>
</dbReference>
<sequence>QTKPQKPWTPGTPDPGHLLQLRPLAKISIPVASNSLEPFTHHRRHRRAIPEDDIAVPTTPTLNKYSRKIPLTVRRLITTFFTKKRFSKNRGARLPAPTGAPAMATRRVRRPCRWLEVQQRTS</sequence>
<name>A0A6G1CHM0_9ORYZ</name>
<gene>
    <name evidence="1" type="ORF">E2562_013335</name>
</gene>